<dbReference type="Pfam" id="PF00144">
    <property type="entry name" value="Beta-lactamase"/>
    <property type="match status" value="1"/>
</dbReference>
<dbReference type="InterPro" id="IPR012338">
    <property type="entry name" value="Beta-lactam/transpept-like"/>
</dbReference>
<protein>
    <submittedName>
        <fullName evidence="4">CubicO group peptidase (Beta-lactamase class C family)</fullName>
    </submittedName>
</protein>
<keyword evidence="2" id="KW-1133">Transmembrane helix</keyword>
<keyword evidence="2" id="KW-0812">Transmembrane</keyword>
<feature type="transmembrane region" description="Helical" evidence="2">
    <location>
        <begin position="571"/>
        <end position="594"/>
    </location>
</feature>
<name>A0A7W7W0D2_9ACTN</name>
<feature type="region of interest" description="Disordered" evidence="1">
    <location>
        <begin position="1"/>
        <end position="20"/>
    </location>
</feature>
<sequence length="667" mass="71375">MITRDRTRQSPHPRHGGRHRPLAALAVAGALAVLATGCGGAEFEPTFESPASTPEDTADLTEKDVNAWLDENMPAALEEAGIIGGAVSVVHDGEILTARGYGHSDVAKEEPVDPDETLFRPGSVSKTVTATAVMHMVEAGEIDLDTDVNEYLDFELEKSFDEDVTVRHLLSHTAGFEEKVAGMFQAPGTEVDLREVVSEDPPEQVYEPGTTPAYSNYGYDLVGYIVENVSGMSFEEYAEQNVLEPAGMDSSSFEQPLPKELESRLSEGYAAEGEPPEDFENIADIPAGALTASATDMGRFMLAQMGDTQGPSPVLAPETLSTMHEPALGSESLGGLADGHRMTPGFFEEHRNGNRIYGHGGDTNWFHSHMQIFPDQETGIFFTMNSSGNPGSANVTLRTALMEEFADRYFPGAESGEGEVESTASEHAAMLEGTYANSRSIHSNFLSALYLVNEHQITAQEDGTILLEPSPTTGKPAVFEEVEPWVWREVDGGSTMAARVVDGEVEAIGTTASTLMPADPVTQSSVSLPIMGASLVVLLLTIVSWPIGAIVRKVRSLPKRDPAARRWARVLTRAAVTATVLAYAAWVSVGMLAMGGQDTPFAVLEVIQGIQTLGLFGVIPAGVVLYDNIRRGAGWKRYVGSALVLLALLGSGWFAANFAMVAGSVSY</sequence>
<dbReference type="InterPro" id="IPR050491">
    <property type="entry name" value="AmpC-like"/>
</dbReference>
<dbReference type="RefSeq" id="WP_312885091.1">
    <property type="nucleotide sequence ID" value="NZ_JACHJT010000001.1"/>
</dbReference>
<dbReference type="EMBL" id="JACHJT010000001">
    <property type="protein sequence ID" value="MBB4929506.1"/>
    <property type="molecule type" value="Genomic_DNA"/>
</dbReference>
<accession>A0A7W7W0D2</accession>
<dbReference type="Gene3D" id="3.40.710.10">
    <property type="entry name" value="DD-peptidase/beta-lactamase superfamily"/>
    <property type="match status" value="1"/>
</dbReference>
<dbReference type="Proteomes" id="UP000523007">
    <property type="component" value="Unassembled WGS sequence"/>
</dbReference>
<feature type="transmembrane region" description="Helical" evidence="2">
    <location>
        <begin position="530"/>
        <end position="551"/>
    </location>
</feature>
<dbReference type="SUPFAM" id="SSF56601">
    <property type="entry name" value="beta-lactamase/transpeptidase-like"/>
    <property type="match status" value="1"/>
</dbReference>
<dbReference type="PANTHER" id="PTHR46825:SF9">
    <property type="entry name" value="BETA-LACTAMASE-RELATED DOMAIN-CONTAINING PROTEIN"/>
    <property type="match status" value="1"/>
</dbReference>
<keyword evidence="2" id="KW-0472">Membrane</keyword>
<organism evidence="4 5">
    <name type="scientific">Lipingzhangella halophila</name>
    <dbReference type="NCBI Taxonomy" id="1783352"/>
    <lineage>
        <taxon>Bacteria</taxon>
        <taxon>Bacillati</taxon>
        <taxon>Actinomycetota</taxon>
        <taxon>Actinomycetes</taxon>
        <taxon>Streptosporangiales</taxon>
        <taxon>Nocardiopsidaceae</taxon>
        <taxon>Lipingzhangella</taxon>
    </lineage>
</organism>
<feature type="domain" description="Beta-lactamase-related" evidence="3">
    <location>
        <begin position="70"/>
        <end position="395"/>
    </location>
</feature>
<feature type="transmembrane region" description="Helical" evidence="2">
    <location>
        <begin position="606"/>
        <end position="626"/>
    </location>
</feature>
<evidence type="ECO:0000313" key="4">
    <source>
        <dbReference type="EMBL" id="MBB4929506.1"/>
    </source>
</evidence>
<feature type="transmembrane region" description="Helical" evidence="2">
    <location>
        <begin position="638"/>
        <end position="662"/>
    </location>
</feature>
<evidence type="ECO:0000259" key="3">
    <source>
        <dbReference type="Pfam" id="PF00144"/>
    </source>
</evidence>
<dbReference type="PANTHER" id="PTHR46825">
    <property type="entry name" value="D-ALANYL-D-ALANINE-CARBOXYPEPTIDASE/ENDOPEPTIDASE AMPH"/>
    <property type="match status" value="1"/>
</dbReference>
<reference evidence="4 5" key="1">
    <citation type="submission" date="2020-08" db="EMBL/GenBank/DDBJ databases">
        <title>Sequencing the genomes of 1000 actinobacteria strains.</title>
        <authorList>
            <person name="Klenk H.-P."/>
        </authorList>
    </citation>
    <scope>NUCLEOTIDE SEQUENCE [LARGE SCALE GENOMIC DNA]</scope>
    <source>
        <strain evidence="4 5">DSM 102030</strain>
    </source>
</reference>
<proteinExistence type="predicted"/>
<evidence type="ECO:0000256" key="1">
    <source>
        <dbReference type="SAM" id="MobiDB-lite"/>
    </source>
</evidence>
<evidence type="ECO:0000256" key="2">
    <source>
        <dbReference type="SAM" id="Phobius"/>
    </source>
</evidence>
<feature type="compositionally biased region" description="Basic residues" evidence="1">
    <location>
        <begin position="9"/>
        <end position="20"/>
    </location>
</feature>
<dbReference type="AlphaFoldDB" id="A0A7W7W0D2"/>
<keyword evidence="5" id="KW-1185">Reference proteome</keyword>
<gene>
    <name evidence="4" type="ORF">F4561_000326</name>
</gene>
<dbReference type="InterPro" id="IPR001466">
    <property type="entry name" value="Beta-lactam-related"/>
</dbReference>
<evidence type="ECO:0000313" key="5">
    <source>
        <dbReference type="Proteomes" id="UP000523007"/>
    </source>
</evidence>
<comment type="caution">
    <text evidence="4">The sequence shown here is derived from an EMBL/GenBank/DDBJ whole genome shotgun (WGS) entry which is preliminary data.</text>
</comment>